<proteinExistence type="predicted"/>
<reference evidence="3" key="1">
    <citation type="journal article" date="2020" name="Stud. Mycol.">
        <title>101 Dothideomycetes genomes: a test case for predicting lifestyles and emergence of pathogens.</title>
        <authorList>
            <person name="Haridas S."/>
            <person name="Albert R."/>
            <person name="Binder M."/>
            <person name="Bloem J."/>
            <person name="Labutti K."/>
            <person name="Salamov A."/>
            <person name="Andreopoulos B."/>
            <person name="Baker S."/>
            <person name="Barry K."/>
            <person name="Bills G."/>
            <person name="Bluhm B."/>
            <person name="Cannon C."/>
            <person name="Castanera R."/>
            <person name="Culley D."/>
            <person name="Daum C."/>
            <person name="Ezra D."/>
            <person name="Gonzalez J."/>
            <person name="Henrissat B."/>
            <person name="Kuo A."/>
            <person name="Liang C."/>
            <person name="Lipzen A."/>
            <person name="Lutzoni F."/>
            <person name="Magnuson J."/>
            <person name="Mondo S."/>
            <person name="Nolan M."/>
            <person name="Ohm R."/>
            <person name="Pangilinan J."/>
            <person name="Park H.-J."/>
            <person name="Ramirez L."/>
            <person name="Alfaro M."/>
            <person name="Sun H."/>
            <person name="Tritt A."/>
            <person name="Yoshinaga Y."/>
            <person name="Zwiers L.-H."/>
            <person name="Turgeon B."/>
            <person name="Goodwin S."/>
            <person name="Spatafora J."/>
            <person name="Crous P."/>
            <person name="Grigoriev I."/>
        </authorList>
    </citation>
    <scope>NUCLEOTIDE SEQUENCE</scope>
    <source>
        <strain evidence="3">CBS 125425</strain>
    </source>
</reference>
<feature type="region of interest" description="Disordered" evidence="1">
    <location>
        <begin position="603"/>
        <end position="671"/>
    </location>
</feature>
<dbReference type="EMBL" id="ML996102">
    <property type="protein sequence ID" value="KAF2740038.1"/>
    <property type="molecule type" value="Genomic_DNA"/>
</dbReference>
<dbReference type="PROSITE" id="PS50174">
    <property type="entry name" value="G_PATCH"/>
    <property type="match status" value="1"/>
</dbReference>
<dbReference type="Pfam" id="PF26093">
    <property type="entry name" value="HTH_TGH"/>
    <property type="match status" value="1"/>
</dbReference>
<comment type="caution">
    <text evidence="3">The sequence shown here is derived from an EMBL/GenBank/DDBJ whole genome shotgun (WGS) entry which is preliminary data.</text>
</comment>
<dbReference type="PANTHER" id="PTHR13384:SF19">
    <property type="entry name" value="G PATCH DOMAIN-CONTAINING PROTEIN 1"/>
    <property type="match status" value="1"/>
</dbReference>
<feature type="domain" description="G-patch" evidence="2">
    <location>
        <begin position="154"/>
        <end position="227"/>
    </location>
</feature>
<dbReference type="InterPro" id="IPR000467">
    <property type="entry name" value="G_patch_dom"/>
</dbReference>
<dbReference type="GO" id="GO:0003723">
    <property type="term" value="F:RNA binding"/>
    <property type="evidence" value="ECO:0007669"/>
    <property type="project" value="TreeGrafter"/>
</dbReference>
<feature type="compositionally biased region" description="Low complexity" evidence="1">
    <location>
        <begin position="613"/>
        <end position="625"/>
    </location>
</feature>
<dbReference type="GO" id="GO:0006397">
    <property type="term" value="P:mRNA processing"/>
    <property type="evidence" value="ECO:0007669"/>
    <property type="project" value="InterPro"/>
</dbReference>
<dbReference type="AlphaFoldDB" id="A0A9P4V866"/>
<feature type="compositionally biased region" description="Basic and acidic residues" evidence="1">
    <location>
        <begin position="626"/>
        <end position="636"/>
    </location>
</feature>
<feature type="region of interest" description="Disordered" evidence="1">
    <location>
        <begin position="80"/>
        <end position="111"/>
    </location>
</feature>
<feature type="compositionally biased region" description="Basic and acidic residues" evidence="1">
    <location>
        <begin position="230"/>
        <end position="245"/>
    </location>
</feature>
<dbReference type="InterPro" id="IPR011666">
    <property type="entry name" value="DUF1604"/>
</dbReference>
<gene>
    <name evidence="3" type="ORF">EJ04DRAFT_264428</name>
</gene>
<protein>
    <submittedName>
        <fullName evidence="3">DUF1604-domain-containing protein</fullName>
    </submittedName>
</protein>
<dbReference type="OrthoDB" id="20507at2759"/>
<evidence type="ECO:0000259" key="2">
    <source>
        <dbReference type="PROSITE" id="PS50174"/>
    </source>
</evidence>
<dbReference type="Pfam" id="PF07713">
    <property type="entry name" value="DUF1604"/>
    <property type="match status" value="1"/>
</dbReference>
<accession>A0A9P4V866</accession>
<feature type="region of interest" description="Disordered" evidence="1">
    <location>
        <begin position="1"/>
        <end position="60"/>
    </location>
</feature>
<evidence type="ECO:0000313" key="4">
    <source>
        <dbReference type="Proteomes" id="UP000799444"/>
    </source>
</evidence>
<feature type="compositionally biased region" description="Low complexity" evidence="1">
    <location>
        <begin position="535"/>
        <end position="545"/>
    </location>
</feature>
<keyword evidence="4" id="KW-1185">Reference proteome</keyword>
<dbReference type="Proteomes" id="UP000799444">
    <property type="component" value="Unassembled WGS sequence"/>
</dbReference>
<feature type="compositionally biased region" description="Low complexity" evidence="1">
    <location>
        <begin position="656"/>
        <end position="667"/>
    </location>
</feature>
<organism evidence="3 4">
    <name type="scientific">Polyplosphaeria fusca</name>
    <dbReference type="NCBI Taxonomy" id="682080"/>
    <lineage>
        <taxon>Eukaryota</taxon>
        <taxon>Fungi</taxon>
        <taxon>Dikarya</taxon>
        <taxon>Ascomycota</taxon>
        <taxon>Pezizomycotina</taxon>
        <taxon>Dothideomycetes</taxon>
        <taxon>Pleosporomycetidae</taxon>
        <taxon>Pleosporales</taxon>
        <taxon>Tetraplosphaeriaceae</taxon>
        <taxon>Polyplosphaeria</taxon>
    </lineage>
</organism>
<feature type="compositionally biased region" description="Basic residues" evidence="1">
    <location>
        <begin position="246"/>
        <end position="255"/>
    </location>
</feature>
<feature type="region of interest" description="Disordered" evidence="1">
    <location>
        <begin position="535"/>
        <end position="560"/>
    </location>
</feature>
<feature type="compositionally biased region" description="Polar residues" evidence="1">
    <location>
        <begin position="84"/>
        <end position="93"/>
    </location>
</feature>
<feature type="region of interest" description="Disordered" evidence="1">
    <location>
        <begin position="214"/>
        <end position="263"/>
    </location>
</feature>
<dbReference type="GO" id="GO:0005634">
    <property type="term" value="C:nucleus"/>
    <property type="evidence" value="ECO:0007669"/>
    <property type="project" value="TreeGrafter"/>
</dbReference>
<evidence type="ECO:0000313" key="3">
    <source>
        <dbReference type="EMBL" id="KAF2740038.1"/>
    </source>
</evidence>
<sequence>MSYKRGRPTSPSTAQKRSRGPGGNDQDIKWGTPIPQHGNDRGSFVPEWQQTATDERGRRRFHGAFEGGFSAGYFNTAGSKEGFTPQTFVSSRTNRAKDNAKPGQRPEDFMDDEDLTQAAASRTLETTSSFAAVGSAREQGEEHDGLFGLMLPDEDTMAVKILQKMKWRKGQGIGPRVRRHARFDKHNGASIEPSASEQHLFAPEDTQIVVFGRQEQSSRKGLGYQSEARPLPKPEDGRGLVDRTNKSTRLKKPASKKTGLGVGILNDNGSDDDDPYEIGPKMFYRLDVGKTKKAKKPSKFAKPGAEKTHTFNSKSTAITSTALTRASHDGRPVLGGFQLASNTLVLPSRPKFPPPSIPAEWKSAKSRAPSGAAQGFQSVADAAKNSTLNAKARANLIGEASLPSKSIFDYMTKESRDRLAAITGNHNLPPGRGEALPQKPTEATRLKQLWSFVPHLDKTIAAAALNKGATGFMPYAEDANKRSRYIGFLELCSGSKTSLPERHSDMSVPHWAKELQEFADAARVFKPIHESMASRFASSSQSSHAQPGRESDKDAPPGQPAAIFEDIAVQAARAGQYGPATRSSIPFLATPLMYKRFNVKRPAGASSSERFGADATETTSTTASDDLFKKARDVSRHQRPSWMSQTTATDGAASNPDVAAAPAPVDPETNSALMQTRASDEVFRAIFGDDSEGD</sequence>
<dbReference type="PANTHER" id="PTHR13384">
    <property type="entry name" value="G PATCH DOMAIN-CONTAINING PROTEIN 1"/>
    <property type="match status" value="1"/>
</dbReference>
<feature type="compositionally biased region" description="Basic and acidic residues" evidence="1">
    <location>
        <begin position="95"/>
        <end position="108"/>
    </location>
</feature>
<name>A0A9P4V866_9PLEO</name>
<evidence type="ECO:0000256" key="1">
    <source>
        <dbReference type="SAM" id="MobiDB-lite"/>
    </source>
</evidence>